<keyword evidence="4" id="KW-0479">Metal-binding</keyword>
<dbReference type="CDD" id="cd00207">
    <property type="entry name" value="fer2"/>
    <property type="match status" value="1"/>
</dbReference>
<dbReference type="InterPro" id="IPR001041">
    <property type="entry name" value="2Fe-2S_ferredoxin-type"/>
</dbReference>
<keyword evidence="8" id="KW-0830">Ubiquinone</keyword>
<feature type="domain" description="2Fe-2S ferredoxin-type" evidence="10">
    <location>
        <begin position="5"/>
        <end position="90"/>
    </location>
</feature>
<organism evidence="11 12">
    <name type="scientific">Agarivorans aestuarii</name>
    <dbReference type="NCBI Taxonomy" id="1563703"/>
    <lineage>
        <taxon>Bacteria</taxon>
        <taxon>Pseudomonadati</taxon>
        <taxon>Pseudomonadota</taxon>
        <taxon>Gammaproteobacteria</taxon>
        <taxon>Alteromonadales</taxon>
        <taxon>Alteromonadaceae</taxon>
        <taxon>Agarivorans</taxon>
    </lineage>
</organism>
<evidence type="ECO:0000256" key="9">
    <source>
        <dbReference type="ARBA" id="ARBA00034078"/>
    </source>
</evidence>
<keyword evidence="6" id="KW-0408">Iron</keyword>
<dbReference type="SUPFAM" id="SSF54292">
    <property type="entry name" value="2Fe-2S ferredoxin-like"/>
    <property type="match status" value="1"/>
</dbReference>
<dbReference type="Proteomes" id="UP001310248">
    <property type="component" value="Unassembled WGS sequence"/>
</dbReference>
<dbReference type="Gene3D" id="3.10.20.30">
    <property type="match status" value="1"/>
</dbReference>
<evidence type="ECO:0000256" key="1">
    <source>
        <dbReference type="ARBA" id="ARBA00007874"/>
    </source>
</evidence>
<keyword evidence="2" id="KW-0813">Transport</keyword>
<evidence type="ECO:0000256" key="7">
    <source>
        <dbReference type="ARBA" id="ARBA00023014"/>
    </source>
</evidence>
<keyword evidence="7" id="KW-0411">Iron-sulfur</keyword>
<evidence type="ECO:0000313" key="12">
    <source>
        <dbReference type="Proteomes" id="UP001310248"/>
    </source>
</evidence>
<evidence type="ECO:0000259" key="10">
    <source>
        <dbReference type="PROSITE" id="PS51085"/>
    </source>
</evidence>
<reference evidence="12" key="1">
    <citation type="submission" date="2023-07" db="EMBL/GenBank/DDBJ databases">
        <title>Draft genome sequence of Agarivorans aestuarii strain ZMCS4, a CAZymes producing bacteria isolated from the marine brown algae Clodostephus spongiosus.</title>
        <authorList>
            <person name="Lorente B."/>
            <person name="Cabral C."/>
            <person name="Frias J."/>
            <person name="Faria J."/>
            <person name="Toubarro D."/>
        </authorList>
    </citation>
    <scope>NUCLEOTIDE SEQUENCE [LARGE SCALE GENOMIC DNA]</scope>
    <source>
        <strain evidence="12">ZMCS4</strain>
    </source>
</reference>
<dbReference type="PROSITE" id="PS51085">
    <property type="entry name" value="2FE2S_FER_2"/>
    <property type="match status" value="1"/>
</dbReference>
<evidence type="ECO:0000256" key="3">
    <source>
        <dbReference type="ARBA" id="ARBA00022714"/>
    </source>
</evidence>
<comment type="similarity">
    <text evidence="1">Belongs to the 2Fe2S plant-type ferredoxin family.</text>
</comment>
<evidence type="ECO:0000256" key="2">
    <source>
        <dbReference type="ARBA" id="ARBA00022448"/>
    </source>
</evidence>
<evidence type="ECO:0000313" key="11">
    <source>
        <dbReference type="EMBL" id="MEE1675980.1"/>
    </source>
</evidence>
<dbReference type="EMBL" id="JAYDYW010000017">
    <property type="protein sequence ID" value="MEE1675980.1"/>
    <property type="molecule type" value="Genomic_DNA"/>
</dbReference>
<keyword evidence="3" id="KW-0001">2Fe-2S</keyword>
<gene>
    <name evidence="11" type="ORF">SNR37_001307</name>
</gene>
<dbReference type="InterPro" id="IPR012675">
    <property type="entry name" value="Beta-grasp_dom_sf"/>
</dbReference>
<dbReference type="PANTHER" id="PTHR43112:SF3">
    <property type="entry name" value="FERREDOXIN-2, CHLOROPLASTIC"/>
    <property type="match status" value="1"/>
</dbReference>
<evidence type="ECO:0000256" key="5">
    <source>
        <dbReference type="ARBA" id="ARBA00022982"/>
    </source>
</evidence>
<comment type="caution">
    <text evidence="11">The sequence shown here is derived from an EMBL/GenBank/DDBJ whole genome shotgun (WGS) entry which is preliminary data.</text>
</comment>
<sequence>MASNFRVRLAQQEFSVEPQQTVLEAALAQGIDWPHRCRHGGCCSCLARCISGEIIYHGMAPMLSEAEQAKGWFLACLASAKSDLNISLEG</sequence>
<comment type="cofactor">
    <cofactor evidence="9">
        <name>[2Fe-2S] cluster</name>
        <dbReference type="ChEBI" id="CHEBI:190135"/>
    </cofactor>
</comment>
<dbReference type="InterPro" id="IPR036010">
    <property type="entry name" value="2Fe-2S_ferredoxin-like_sf"/>
</dbReference>
<protein>
    <submittedName>
        <fullName evidence="11">2Fe-2S iron-sulfur cluster-binding protein</fullName>
    </submittedName>
</protein>
<dbReference type="Pfam" id="PF00111">
    <property type="entry name" value="Fer2"/>
    <property type="match status" value="1"/>
</dbReference>
<dbReference type="PANTHER" id="PTHR43112">
    <property type="entry name" value="FERREDOXIN"/>
    <property type="match status" value="1"/>
</dbReference>
<proteinExistence type="inferred from homology"/>
<evidence type="ECO:0000256" key="6">
    <source>
        <dbReference type="ARBA" id="ARBA00023004"/>
    </source>
</evidence>
<reference evidence="11 12" key="2">
    <citation type="submission" date="2023-12" db="EMBL/GenBank/DDBJ databases">
        <authorList>
            <consortium name="Cladostephus spongiosus"/>
            <person name="Lorente B."/>
            <person name="Cabral C."/>
            <person name="Frias J."/>
            <person name="Faria J."/>
            <person name="Toubarro D."/>
        </authorList>
    </citation>
    <scope>NUCLEOTIDE SEQUENCE [LARGE SCALE GENOMIC DNA]</scope>
    <source>
        <strain evidence="11 12">ZMCS4</strain>
    </source>
</reference>
<keyword evidence="5" id="KW-0249">Electron transport</keyword>
<name>A0ABU7G9P0_9ALTE</name>
<accession>A0ABU7G9P0</accession>
<evidence type="ECO:0000256" key="4">
    <source>
        <dbReference type="ARBA" id="ARBA00022723"/>
    </source>
</evidence>
<evidence type="ECO:0000256" key="8">
    <source>
        <dbReference type="ARBA" id="ARBA00023075"/>
    </source>
</evidence>
<keyword evidence="12" id="KW-1185">Reference proteome</keyword>
<dbReference type="RefSeq" id="WP_329776734.1">
    <property type="nucleotide sequence ID" value="NZ_JAYDYW010000017.1"/>
</dbReference>